<reference evidence="2" key="1">
    <citation type="journal article" date="2020" name="mSystems">
        <title>Genome- and Community-Level Interaction Insights into Carbon Utilization and Element Cycling Functions of Hydrothermarchaeota in Hydrothermal Sediment.</title>
        <authorList>
            <person name="Zhou Z."/>
            <person name="Liu Y."/>
            <person name="Xu W."/>
            <person name="Pan J."/>
            <person name="Luo Z.H."/>
            <person name="Li M."/>
        </authorList>
    </citation>
    <scope>NUCLEOTIDE SEQUENCE [LARGE SCALE GENOMIC DNA]</scope>
    <source>
        <strain evidence="2">HyVt-577</strain>
    </source>
</reference>
<dbReference type="EMBL" id="DRQG01000082">
    <property type="protein sequence ID" value="HGY55766.1"/>
    <property type="molecule type" value="Genomic_DNA"/>
</dbReference>
<dbReference type="InterPro" id="IPR051200">
    <property type="entry name" value="Host-pathogen_enzymatic-act"/>
</dbReference>
<gene>
    <name evidence="2" type="ORF">ENK44_08700</name>
</gene>
<feature type="signal peptide" evidence="1">
    <location>
        <begin position="1"/>
        <end position="18"/>
    </location>
</feature>
<dbReference type="SUPFAM" id="SSF101898">
    <property type="entry name" value="NHL repeat"/>
    <property type="match status" value="1"/>
</dbReference>
<dbReference type="AlphaFoldDB" id="A0A7V4U0I2"/>
<keyword evidence="1" id="KW-0732">Signal</keyword>
<dbReference type="PANTHER" id="PTHR47197:SF3">
    <property type="entry name" value="DIHYDRO-HEME D1 DEHYDROGENASE"/>
    <property type="match status" value="1"/>
</dbReference>
<dbReference type="Proteomes" id="UP000885779">
    <property type="component" value="Unassembled WGS sequence"/>
</dbReference>
<name>A0A7V4U0I2_CALAY</name>
<proteinExistence type="predicted"/>
<evidence type="ECO:0000256" key="1">
    <source>
        <dbReference type="SAM" id="SignalP"/>
    </source>
</evidence>
<organism evidence="2">
    <name type="scientific">Caldithrix abyssi</name>
    <dbReference type="NCBI Taxonomy" id="187145"/>
    <lineage>
        <taxon>Bacteria</taxon>
        <taxon>Pseudomonadati</taxon>
        <taxon>Calditrichota</taxon>
        <taxon>Calditrichia</taxon>
        <taxon>Calditrichales</taxon>
        <taxon>Calditrichaceae</taxon>
        <taxon>Caldithrix</taxon>
    </lineage>
</organism>
<dbReference type="SUPFAM" id="SSF63829">
    <property type="entry name" value="Calcium-dependent phosphotriesterase"/>
    <property type="match status" value="1"/>
</dbReference>
<feature type="chain" id="PRO_5030601309" description="YncE family protein" evidence="1">
    <location>
        <begin position="19"/>
        <end position="775"/>
    </location>
</feature>
<evidence type="ECO:0000313" key="2">
    <source>
        <dbReference type="EMBL" id="HGY55766.1"/>
    </source>
</evidence>
<protein>
    <recommendedName>
        <fullName evidence="3">YncE family protein</fullName>
    </recommendedName>
</protein>
<evidence type="ECO:0008006" key="3">
    <source>
        <dbReference type="Google" id="ProtNLM"/>
    </source>
</evidence>
<dbReference type="Gene3D" id="2.130.10.10">
    <property type="entry name" value="YVTN repeat-like/Quinoprotein amine dehydrogenase"/>
    <property type="match status" value="2"/>
</dbReference>
<comment type="caution">
    <text evidence="2">The sequence shown here is derived from an EMBL/GenBank/DDBJ whole genome shotgun (WGS) entry which is preliminary data.</text>
</comment>
<dbReference type="InterPro" id="IPR015943">
    <property type="entry name" value="WD40/YVTN_repeat-like_dom_sf"/>
</dbReference>
<dbReference type="PANTHER" id="PTHR47197">
    <property type="entry name" value="PROTEIN NIRF"/>
    <property type="match status" value="1"/>
</dbReference>
<accession>A0A7V4U0I2</accession>
<sequence>MLKFIFVCFFSFFSVLQAGSYRITEVNFLPAAGLNINAAGPLLVRTDAKRNRILVAHTQSSAVSVISGDNHSVQNIPLTSRAIQHLKEESFTHNPQNGQVYLIGDHCLHIANPETGRARSIATDKQYEMVAVNPADGRAFLVGRESRRMAVIDPRNNEITYVEWAEKEEPLRNLNQTPPPPIRKVLVDEQLNSVFAVDGYTGLLYRFDLKTLKLRKKRTLPVQPGARWHWAGVNKKTHHFYLVIENARRRVKQAIKIDLQNGRDMVVDLPSFTEAVGINYNPLRDEIYIPYDNHPSLHVVDFRRGGTLSEVALPLYGNDASAIDAQNNRLYVASWAYGEIEIIDLTARKFIGRIPDLGILPHTFTMCFNPNNGNLYIPIGATAVNGTFGAAVTFISTHNRHKQKIYTGWAPVDLIQLPGSEDFLVFNSEDQMARVQPDGTFQIHPLPFDYPHQAAYSKEENIYVSYGPHQSYWPDVYIWGAKDGIMRIDKNDLNIWNRRIPRLAQRIIVDKEGRLYALQNSWGKEPQFLTILKDEVREFNARERLVLPDTVSRETIQRILKYDEPLNRLYVGKAAEADTLPGYLQIIDLVDGGQLSKIAVGPSPSDLYFDSAQIYVSNFLQNSISVVNKKNGNTRTVKCPEHPVKLAGLGGQVYCLSHSENILTRIGESEKQWPVPAEGARPDNLYSDGKKLWITAHAPDAFYLLNFDPQNERFETVWQSNYPYGDTRFDHTNNSFYLTGQFADCVYRLNQIRKDKKGRLWIMDFLSGRLFIVEE</sequence>